<comment type="caution">
    <text evidence="1">The sequence shown here is derived from an EMBL/GenBank/DDBJ whole genome shotgun (WGS) entry which is preliminary data.</text>
</comment>
<reference evidence="1 2" key="1">
    <citation type="submission" date="2023-03" db="EMBL/GenBank/DDBJ databases">
        <title>Bacillus Genome Sequencing.</title>
        <authorList>
            <person name="Dunlap C."/>
        </authorList>
    </citation>
    <scope>NUCLEOTIDE SEQUENCE [LARGE SCALE GENOMIC DNA]</scope>
    <source>
        <strain evidence="1 2">B-4107</strain>
    </source>
</reference>
<dbReference type="Proteomes" id="UP001341820">
    <property type="component" value="Unassembled WGS sequence"/>
</dbReference>
<evidence type="ECO:0000313" key="1">
    <source>
        <dbReference type="EMBL" id="MED4128596.1"/>
    </source>
</evidence>
<keyword evidence="2" id="KW-1185">Reference proteome</keyword>
<dbReference type="RefSeq" id="WP_035393070.1">
    <property type="nucleotide sequence ID" value="NZ_JAROAS010000020.1"/>
</dbReference>
<accession>A0ABU6NKR2</accession>
<protein>
    <submittedName>
        <fullName evidence="1">Uncharacterized protein</fullName>
    </submittedName>
</protein>
<organism evidence="1 2">
    <name type="scientific">Shouchella miscanthi</name>
    <dbReference type="NCBI Taxonomy" id="2598861"/>
    <lineage>
        <taxon>Bacteria</taxon>
        <taxon>Bacillati</taxon>
        <taxon>Bacillota</taxon>
        <taxon>Bacilli</taxon>
        <taxon>Bacillales</taxon>
        <taxon>Bacillaceae</taxon>
        <taxon>Shouchella</taxon>
    </lineage>
</organism>
<name>A0ABU6NKR2_9BACI</name>
<evidence type="ECO:0000313" key="2">
    <source>
        <dbReference type="Proteomes" id="UP001341820"/>
    </source>
</evidence>
<dbReference type="EMBL" id="JAROAS010000020">
    <property type="protein sequence ID" value="MED4128596.1"/>
    <property type="molecule type" value="Genomic_DNA"/>
</dbReference>
<sequence length="81" mass="9073">MKPTYTEMDISELEENAVLTAISGIIDENTFSILNDEREEEFIKLVNIEAPDKDDLGYGQVAVDAISADTRNFIYLEKVSA</sequence>
<proteinExistence type="predicted"/>
<gene>
    <name evidence="1" type="ORF">P5F74_10665</name>
</gene>